<feature type="domain" description="Copper amine oxidase catalytic" evidence="15">
    <location>
        <begin position="235"/>
        <end position="638"/>
    </location>
</feature>
<dbReference type="PANTHER" id="PTHR10638">
    <property type="entry name" value="COPPER AMINE OXIDASE"/>
    <property type="match status" value="1"/>
</dbReference>
<keyword evidence="19" id="KW-1185">Reference proteome</keyword>
<feature type="active site" description="Schiff-base intermediate with substrate; via topaquinone" evidence="11">
    <location>
        <position position="395"/>
    </location>
</feature>
<dbReference type="GO" id="GO:0008131">
    <property type="term" value="F:primary methylamine oxidase activity"/>
    <property type="evidence" value="ECO:0007669"/>
    <property type="project" value="InterPro"/>
</dbReference>
<evidence type="ECO:0000256" key="8">
    <source>
        <dbReference type="ARBA" id="ARBA00023002"/>
    </source>
</evidence>
<dbReference type="SUPFAM" id="SSF49998">
    <property type="entry name" value="Amine oxidase catalytic domain"/>
    <property type="match status" value="1"/>
</dbReference>
<keyword evidence="8 13" id="KW-0560">Oxidoreductase</keyword>
<dbReference type="Gene3D" id="3.10.450.40">
    <property type="match status" value="2"/>
</dbReference>
<evidence type="ECO:0000256" key="2">
    <source>
        <dbReference type="ARBA" id="ARBA00001936"/>
    </source>
</evidence>
<dbReference type="EMBL" id="JALPRX010000054">
    <property type="protein sequence ID" value="MCK8785293.1"/>
    <property type="molecule type" value="Genomic_DNA"/>
</dbReference>
<dbReference type="InterPro" id="IPR015800">
    <property type="entry name" value="Cu_amine_oxidase_N2"/>
</dbReference>
<dbReference type="AlphaFoldDB" id="A0A9X2BU37"/>
<evidence type="ECO:0000256" key="10">
    <source>
        <dbReference type="ARBA" id="ARBA00023211"/>
    </source>
</evidence>
<dbReference type="InterPro" id="IPR015798">
    <property type="entry name" value="Cu_amine_oxidase_C"/>
</dbReference>
<dbReference type="PANTHER" id="PTHR10638:SF86">
    <property type="entry name" value="COPPER AMINE OXIDASE 1-RELATED"/>
    <property type="match status" value="1"/>
</dbReference>
<evidence type="ECO:0000313" key="19">
    <source>
        <dbReference type="Proteomes" id="UP001139516"/>
    </source>
</evidence>
<feature type="region of interest" description="Disordered" evidence="14">
    <location>
        <begin position="644"/>
        <end position="679"/>
    </location>
</feature>
<evidence type="ECO:0000256" key="4">
    <source>
        <dbReference type="ARBA" id="ARBA00007983"/>
    </source>
</evidence>
<evidence type="ECO:0000256" key="5">
    <source>
        <dbReference type="ARBA" id="ARBA00011738"/>
    </source>
</evidence>
<evidence type="ECO:0000256" key="1">
    <source>
        <dbReference type="ARBA" id="ARBA00001935"/>
    </source>
</evidence>
<evidence type="ECO:0000256" key="13">
    <source>
        <dbReference type="RuleBase" id="RU000672"/>
    </source>
</evidence>
<comment type="cofactor">
    <cofactor evidence="1">
        <name>Cu cation</name>
        <dbReference type="ChEBI" id="CHEBI:23378"/>
    </cofactor>
</comment>
<feature type="active site" description="Proton acceptor" evidence="11">
    <location>
        <position position="311"/>
    </location>
</feature>
<evidence type="ECO:0000256" key="6">
    <source>
        <dbReference type="ARBA" id="ARBA00022723"/>
    </source>
</evidence>
<dbReference type="EC" id="1.4.3.-" evidence="13"/>
<evidence type="ECO:0000259" key="15">
    <source>
        <dbReference type="Pfam" id="PF01179"/>
    </source>
</evidence>
<comment type="cofactor">
    <cofactor evidence="13">
        <name>Cu cation</name>
        <dbReference type="ChEBI" id="CHEBI:23378"/>
    </cofactor>
    <text evidence="13">Contains 1 topaquinone per subunit.</text>
</comment>
<comment type="subunit">
    <text evidence="5">Homodimer.</text>
</comment>
<proteinExistence type="inferred from homology"/>
<comment type="similarity">
    <text evidence="4 13">Belongs to the copper/topaquinone oxidase family.</text>
</comment>
<organism evidence="18 19">
    <name type="scientific">Roseomonas acroporae</name>
    <dbReference type="NCBI Taxonomy" id="2937791"/>
    <lineage>
        <taxon>Bacteria</taxon>
        <taxon>Pseudomonadati</taxon>
        <taxon>Pseudomonadota</taxon>
        <taxon>Alphaproteobacteria</taxon>
        <taxon>Acetobacterales</taxon>
        <taxon>Roseomonadaceae</taxon>
        <taxon>Roseomonas</taxon>
    </lineage>
</organism>
<dbReference type="NCBIfam" id="NF008559">
    <property type="entry name" value="PRK11504.1"/>
    <property type="match status" value="1"/>
</dbReference>
<dbReference type="InterPro" id="IPR036460">
    <property type="entry name" value="Cu_amine_oxidase_C_sf"/>
</dbReference>
<keyword evidence="7 11" id="KW-0801">TPQ</keyword>
<dbReference type="GO" id="GO:0048038">
    <property type="term" value="F:quinone binding"/>
    <property type="evidence" value="ECO:0007669"/>
    <property type="project" value="InterPro"/>
</dbReference>
<keyword evidence="6 13" id="KW-0479">Metal-binding</keyword>
<evidence type="ECO:0000256" key="7">
    <source>
        <dbReference type="ARBA" id="ARBA00022772"/>
    </source>
</evidence>
<sequence>MPTVSAPPRTEVRHPLDPLTEAEIASACAIAREQLGLTAHCRFPMVRLEEPDKAALRAHAAGAALPRLAFLVVLDGRTGAVHEHVVDLGAGRVADSRLLPNREAPYGQPAVTIEEFLRCERIVKADPGWRAALRRRGITEAEMELAQIDPFSSGFFDNEFERGRRILRAISFLREDPQDNAYAHPIEGVVAVVDLIENRVVDLVDDPEIVPVPRKRRGYAPSDLPPPRTDLKPLDIVQPEGPSFTVDGWHVAWQKWDFRVGFTPREGLVLHRLGYRDGGRRRSIIHRASVTEMVVPYADPSNTHYWKSAFDAGEYGLGTLANTLELGCDCLGHIHYFDVPAADALGNAIVMKNAVCMHEEDYGILWKHYEFRNGLFEVRRSRRLVISFFATVGNYDYGFFWYLYQDGTIQLEAKLTGIIQTAGVAPGQTYKWGGMVDENLGGPTHQHFFNARLHMDLDGELGGNSVTEHEFAPRPFGPDNPYGNVFDLRSRTLAHEDDTAGLLDGPSGRFWKVINPNARNHVGNPTGYKLVGMPSPLMLAQEGSFVRRRGGFATRHVWVTPYDPAEKYASGDYPNVHAGDDGLPRYVRQRRPVENADIVLWHSFGHTHVCKPEDFPVMPVEYAGFTLKPNNFFDANAANDVPAGRNAHSVDNRAAPGGAPGGATGAASGGGGGGCCHGG</sequence>
<dbReference type="Pfam" id="PF02727">
    <property type="entry name" value="Cu_amine_oxidN2"/>
    <property type="match status" value="1"/>
</dbReference>
<evidence type="ECO:0000256" key="3">
    <source>
        <dbReference type="ARBA" id="ARBA00001947"/>
    </source>
</evidence>
<feature type="domain" description="Copper amine oxidase N2-terminal" evidence="16">
    <location>
        <begin position="14"/>
        <end position="97"/>
    </location>
</feature>
<dbReference type="InterPro" id="IPR016182">
    <property type="entry name" value="Cu_amine_oxidase_N-reg"/>
</dbReference>
<evidence type="ECO:0000259" key="16">
    <source>
        <dbReference type="Pfam" id="PF02727"/>
    </source>
</evidence>
<evidence type="ECO:0000256" key="9">
    <source>
        <dbReference type="ARBA" id="ARBA00023008"/>
    </source>
</evidence>
<reference evidence="18" key="1">
    <citation type="submission" date="2022-04" db="EMBL/GenBank/DDBJ databases">
        <title>Roseomonas acroporae sp. nov., isolated from coral Acropora digitifera.</title>
        <authorList>
            <person name="Sun H."/>
        </authorList>
    </citation>
    <scope>NUCLEOTIDE SEQUENCE</scope>
    <source>
        <strain evidence="18">NAR14</strain>
    </source>
</reference>
<dbReference type="Pfam" id="PF01179">
    <property type="entry name" value="Cu_amine_oxid"/>
    <property type="match status" value="1"/>
</dbReference>
<evidence type="ECO:0000256" key="14">
    <source>
        <dbReference type="SAM" id="MobiDB-lite"/>
    </source>
</evidence>
<comment type="cofactor">
    <cofactor evidence="2">
        <name>Mn(2+)</name>
        <dbReference type="ChEBI" id="CHEBI:29035"/>
    </cofactor>
</comment>
<dbReference type="InterPro" id="IPR015802">
    <property type="entry name" value="Cu_amine_oxidase_N3"/>
</dbReference>
<gene>
    <name evidence="18" type="ORF">M0638_12950</name>
</gene>
<dbReference type="PROSITE" id="PS01164">
    <property type="entry name" value="COPPER_AMINE_OXID_1"/>
    <property type="match status" value="1"/>
</dbReference>
<keyword evidence="9 13" id="KW-0186">Copper</keyword>
<evidence type="ECO:0000256" key="12">
    <source>
        <dbReference type="PIRSR" id="PIRSR600269-51"/>
    </source>
</evidence>
<dbReference type="Gene3D" id="2.70.98.20">
    <property type="entry name" value="Copper amine oxidase, catalytic domain"/>
    <property type="match status" value="1"/>
</dbReference>
<dbReference type="RefSeq" id="WP_248667416.1">
    <property type="nucleotide sequence ID" value="NZ_JALPRX010000054.1"/>
</dbReference>
<dbReference type="InterPro" id="IPR000269">
    <property type="entry name" value="Cu_amine_oxidase"/>
</dbReference>
<dbReference type="InterPro" id="IPR049948">
    <property type="entry name" value="Cu_Am_ox_TPQ-bd"/>
</dbReference>
<comment type="PTM">
    <text evidence="12 13">Topaquinone (TPQ) is generated by copper-dependent autoxidation of a specific tyrosyl residue.</text>
</comment>
<name>A0A9X2BU37_9PROT</name>
<keyword evidence="10" id="KW-0464">Manganese</keyword>
<evidence type="ECO:0000256" key="11">
    <source>
        <dbReference type="PIRSR" id="PIRSR600269-50"/>
    </source>
</evidence>
<feature type="modified residue" description="2',4',5'-topaquinone" evidence="12">
    <location>
        <position position="395"/>
    </location>
</feature>
<evidence type="ECO:0000259" key="17">
    <source>
        <dbReference type="Pfam" id="PF02728"/>
    </source>
</evidence>
<evidence type="ECO:0000313" key="18">
    <source>
        <dbReference type="EMBL" id="MCK8785293.1"/>
    </source>
</evidence>
<feature type="domain" description="Copper amine oxidase N3-terminal" evidence="17">
    <location>
        <begin position="109"/>
        <end position="213"/>
    </location>
</feature>
<dbReference type="GO" id="GO:0005507">
    <property type="term" value="F:copper ion binding"/>
    <property type="evidence" value="ECO:0007669"/>
    <property type="project" value="InterPro"/>
</dbReference>
<protein>
    <recommendedName>
        <fullName evidence="13">Amine oxidase</fullName>
        <ecNumber evidence="13">1.4.3.-</ecNumber>
    </recommendedName>
</protein>
<dbReference type="Proteomes" id="UP001139516">
    <property type="component" value="Unassembled WGS sequence"/>
</dbReference>
<feature type="compositionally biased region" description="Gly residues" evidence="14">
    <location>
        <begin position="658"/>
        <end position="679"/>
    </location>
</feature>
<comment type="cofactor">
    <cofactor evidence="3">
        <name>Zn(2+)</name>
        <dbReference type="ChEBI" id="CHEBI:29105"/>
    </cofactor>
</comment>
<dbReference type="Pfam" id="PF02728">
    <property type="entry name" value="Cu_amine_oxidN3"/>
    <property type="match status" value="1"/>
</dbReference>
<comment type="caution">
    <text evidence="18">The sequence shown here is derived from an EMBL/GenBank/DDBJ whole genome shotgun (WGS) entry which is preliminary data.</text>
</comment>
<accession>A0A9X2BU37</accession>
<dbReference type="GO" id="GO:0009308">
    <property type="term" value="P:amine metabolic process"/>
    <property type="evidence" value="ECO:0007669"/>
    <property type="project" value="UniProtKB-UniRule"/>
</dbReference>
<dbReference type="SUPFAM" id="SSF54416">
    <property type="entry name" value="Amine oxidase N-terminal region"/>
    <property type="match status" value="2"/>
</dbReference>